<dbReference type="GO" id="GO:0015031">
    <property type="term" value="P:protein transport"/>
    <property type="evidence" value="ECO:0007669"/>
    <property type="project" value="UniProtKB-KW"/>
</dbReference>
<dbReference type="EMBL" id="HBHK01026219">
    <property type="protein sequence ID" value="CAD9705860.1"/>
    <property type="molecule type" value="Transcribed_RNA"/>
</dbReference>
<protein>
    <recommendedName>
        <fullName evidence="3">Conserved oligomeric Golgi complex subunit 1</fullName>
    </recommendedName>
</protein>
<sequence length="987" mass="108896">MERVVFRDAQDLYTNLSADNVWLVLKSTKDQVETKQEEVRELISLRYHDLIDSADAIVGMDKTVNDFQNRVSEIEKYAKSLLEAESTLSTEWVKPKLKSLKKLASIGEMATDEDEAGVSCEASLMQQAERADVLTLAAVNIWESIDSKRLWEACEIYLEAAKAYKELEKYDGAASSTIEFAKPDPDACSILGIDTPSFVGTRQIVHSESKGDVTIWEIYPYLRSHWSLVQEARKKILNEARLVLNSGDTSVDATYGSIRAMILLGDVTPEASCERLLTARMRTIEKILSEKEPESLVKSMILLQQTIVDVGDLYVLGSPPMVSTVDNAKQLVSEWIMQLGKRTPGMCAHVLSGVTNVDDLFLLQQRTREIESSGGASVDAASEMDFASWEKAFKSCVDEPIWNGQQAAGGVFLYPMLLEQAFVNRAVEILGRSFIASCEELQNGIENTLESLGVSHGDINAGLESSGVFSGATTNDMEEGQEEVSVEENETALFSTLGKLVLSEDAVDRARAATVLVYRFDNSTLDVVSRRDKLQLGDNLSTSLAKACESMLATVAWLENKVEHHVALIQNMSNDPELLSTMDEEIKKVAFLARLAEAITISDGLGHLLTKDALQEKYRVLDGISVKMHQIWDDSTLLAGSNVLTASLSKEDWGVNRDWRRLHSGWERVPISLNDGGNENHNDDYDLGDAGLDADLDDKDDSVVLPGTVSPGVALFSFLLSKRIRLIGDSRFISSGSILATTISDLLQVDYSIQGDSEEGFASAAVVKFCKSNEKAILKLSDHALSFVAETYGPRVSTLAANEPGALQTYFDLQWFEWLLFVNNEPKDNLLPDICDELVSVHIDPIDWTIYEPLLNKRVVMYRERNALLFGPNLIVKSQFEKSTGKAPTDTLSTPATYDTNNILHLGYMGNKTLPRVPLLPIPSTMRTMRHKLAIQRKRASSNRSISSAASPTNATSSNAEDGSSTLNLMGQVGSNLFSQASSWLNR</sequence>
<evidence type="ECO:0000313" key="9">
    <source>
        <dbReference type="EMBL" id="CAD9705860.1"/>
    </source>
</evidence>
<dbReference type="InterPro" id="IPR033370">
    <property type="entry name" value="COG1"/>
</dbReference>
<feature type="region of interest" description="Disordered" evidence="8">
    <location>
        <begin position="933"/>
        <end position="967"/>
    </location>
</feature>
<reference evidence="9" key="1">
    <citation type="submission" date="2021-01" db="EMBL/GenBank/DDBJ databases">
        <authorList>
            <person name="Corre E."/>
            <person name="Pelletier E."/>
            <person name="Niang G."/>
            <person name="Scheremetjew M."/>
            <person name="Finn R."/>
            <person name="Kale V."/>
            <person name="Holt S."/>
            <person name="Cochrane G."/>
            <person name="Meng A."/>
            <person name="Brown T."/>
            <person name="Cohen L."/>
        </authorList>
    </citation>
    <scope>NUCLEOTIDE SEQUENCE</scope>
    <source>
        <strain evidence="9">NY070348D</strain>
    </source>
</reference>
<evidence type="ECO:0000256" key="1">
    <source>
        <dbReference type="ARBA" id="ARBA00004395"/>
    </source>
</evidence>
<evidence type="ECO:0000256" key="8">
    <source>
        <dbReference type="SAM" id="MobiDB-lite"/>
    </source>
</evidence>
<keyword evidence="4" id="KW-0813">Transport</keyword>
<dbReference type="AlphaFoldDB" id="A0A7S2SP75"/>
<feature type="compositionally biased region" description="Low complexity" evidence="8">
    <location>
        <begin position="942"/>
        <end position="960"/>
    </location>
</feature>
<dbReference type="PANTHER" id="PTHR31658:SF0">
    <property type="entry name" value="CONSERVED OLIGOMERIC GOLGI COMPLEX SUBUNIT 1"/>
    <property type="match status" value="1"/>
</dbReference>
<evidence type="ECO:0000256" key="4">
    <source>
        <dbReference type="ARBA" id="ARBA00022448"/>
    </source>
</evidence>
<dbReference type="GO" id="GO:0006891">
    <property type="term" value="P:intra-Golgi vesicle-mediated transport"/>
    <property type="evidence" value="ECO:0007669"/>
    <property type="project" value="InterPro"/>
</dbReference>
<evidence type="ECO:0000256" key="2">
    <source>
        <dbReference type="ARBA" id="ARBA00006653"/>
    </source>
</evidence>
<proteinExistence type="inferred from homology"/>
<keyword evidence="5" id="KW-0653">Protein transport</keyword>
<organism evidence="9">
    <name type="scientific">Mucochytrium quahogii</name>
    <dbReference type="NCBI Taxonomy" id="96639"/>
    <lineage>
        <taxon>Eukaryota</taxon>
        <taxon>Sar</taxon>
        <taxon>Stramenopiles</taxon>
        <taxon>Bigyra</taxon>
        <taxon>Labyrinthulomycetes</taxon>
        <taxon>Thraustochytrida</taxon>
        <taxon>Thraustochytriidae</taxon>
        <taxon>Mucochytrium</taxon>
    </lineage>
</organism>
<dbReference type="GO" id="GO:0017119">
    <property type="term" value="C:Golgi transport complex"/>
    <property type="evidence" value="ECO:0007669"/>
    <property type="project" value="InterPro"/>
</dbReference>
<evidence type="ECO:0000256" key="7">
    <source>
        <dbReference type="ARBA" id="ARBA00023136"/>
    </source>
</evidence>
<accession>A0A7S2SP75</accession>
<evidence type="ECO:0000256" key="3">
    <source>
        <dbReference type="ARBA" id="ARBA00020978"/>
    </source>
</evidence>
<dbReference type="GO" id="GO:0000139">
    <property type="term" value="C:Golgi membrane"/>
    <property type="evidence" value="ECO:0007669"/>
    <property type="project" value="UniProtKB-SubCell"/>
</dbReference>
<comment type="similarity">
    <text evidence="2">Belongs to the COG1 family.</text>
</comment>
<dbReference type="Pfam" id="PF08700">
    <property type="entry name" value="VPS51_Exo84_N"/>
    <property type="match status" value="1"/>
</dbReference>
<evidence type="ECO:0000256" key="6">
    <source>
        <dbReference type="ARBA" id="ARBA00023034"/>
    </source>
</evidence>
<comment type="subcellular location">
    <subcellularLocation>
        <location evidence="1">Golgi apparatus membrane</location>
        <topology evidence="1">Peripheral membrane protein</topology>
    </subcellularLocation>
</comment>
<name>A0A7S2SP75_9STRA</name>
<dbReference type="PANTHER" id="PTHR31658">
    <property type="entry name" value="CONSERVED OLIGOMERIC GOLGI COMPLEX SUBUNIT 1"/>
    <property type="match status" value="1"/>
</dbReference>
<gene>
    <name evidence="9" type="ORF">QSP1433_LOCUS16463</name>
</gene>
<keyword evidence="7" id="KW-0472">Membrane</keyword>
<evidence type="ECO:0000256" key="5">
    <source>
        <dbReference type="ARBA" id="ARBA00022927"/>
    </source>
</evidence>
<keyword evidence="6" id="KW-0333">Golgi apparatus</keyword>